<dbReference type="EMBL" id="UOEK01000418">
    <property type="protein sequence ID" value="VAW07807.1"/>
    <property type="molecule type" value="Genomic_DNA"/>
</dbReference>
<dbReference type="AlphaFoldDB" id="A0A3B0T3A0"/>
<reference evidence="1" key="1">
    <citation type="submission" date="2018-06" db="EMBL/GenBank/DDBJ databases">
        <authorList>
            <person name="Zhirakovskaya E."/>
        </authorList>
    </citation>
    <scope>NUCLEOTIDE SEQUENCE</scope>
</reference>
<name>A0A3B0T3A0_9ZZZZ</name>
<gene>
    <name evidence="1" type="ORF">MNBD_ACTINO02-2447</name>
</gene>
<proteinExistence type="predicted"/>
<evidence type="ECO:0000313" key="1">
    <source>
        <dbReference type="EMBL" id="VAW07807.1"/>
    </source>
</evidence>
<sequence>MVRSNLVASVLIATIVALISGAVLATTGQTAAQEAAVLSTIDDAGTRTIMIREGSGGPGFDR</sequence>
<protein>
    <submittedName>
        <fullName evidence="1">Uncharacterized protein</fullName>
    </submittedName>
</protein>
<organism evidence="1">
    <name type="scientific">hydrothermal vent metagenome</name>
    <dbReference type="NCBI Taxonomy" id="652676"/>
    <lineage>
        <taxon>unclassified sequences</taxon>
        <taxon>metagenomes</taxon>
        <taxon>ecological metagenomes</taxon>
    </lineage>
</organism>
<feature type="non-terminal residue" evidence="1">
    <location>
        <position position="62"/>
    </location>
</feature>
<accession>A0A3B0T3A0</accession>